<evidence type="ECO:0000313" key="2">
    <source>
        <dbReference type="Proteomes" id="UP000236723"/>
    </source>
</evidence>
<dbReference type="AlphaFoldDB" id="A0A1H6E0G5"/>
<accession>A0A1H6E0G5</accession>
<reference evidence="2" key="1">
    <citation type="submission" date="2016-10" db="EMBL/GenBank/DDBJ databases">
        <authorList>
            <person name="Varghese N."/>
            <person name="Submissions S."/>
        </authorList>
    </citation>
    <scope>NUCLEOTIDE SEQUENCE [LARGE SCALE GENOMIC DNA]</scope>
    <source>
        <strain evidence="2">DSM 43163</strain>
    </source>
</reference>
<dbReference type="Proteomes" id="UP000236723">
    <property type="component" value="Unassembled WGS sequence"/>
</dbReference>
<proteinExistence type="predicted"/>
<protein>
    <submittedName>
        <fullName evidence="1">Uncharacterized protein</fullName>
    </submittedName>
</protein>
<sequence length="67" mass="7147">MSPPAAQTSVLDTALVAKSDSLGSGCFLVQVRPLKCQVPAHRLTHTIFQTDPGRPVHTLIKDDHDAG</sequence>
<dbReference type="EMBL" id="FNVO01000026">
    <property type="protein sequence ID" value="SEG90405.1"/>
    <property type="molecule type" value="Genomic_DNA"/>
</dbReference>
<keyword evidence="2" id="KW-1185">Reference proteome</keyword>
<gene>
    <name evidence="1" type="ORF">SAMN04489712_12627</name>
</gene>
<name>A0A1H6E0G5_9ACTN</name>
<organism evidence="1 2">
    <name type="scientific">Thermomonospora echinospora</name>
    <dbReference type="NCBI Taxonomy" id="1992"/>
    <lineage>
        <taxon>Bacteria</taxon>
        <taxon>Bacillati</taxon>
        <taxon>Actinomycetota</taxon>
        <taxon>Actinomycetes</taxon>
        <taxon>Streptosporangiales</taxon>
        <taxon>Thermomonosporaceae</taxon>
        <taxon>Thermomonospora</taxon>
    </lineage>
</organism>
<evidence type="ECO:0000313" key="1">
    <source>
        <dbReference type="EMBL" id="SEG90405.1"/>
    </source>
</evidence>